<organism evidence="9 10">
    <name type="scientific">Acanthochromis polyacanthus</name>
    <name type="common">spiny chromis</name>
    <dbReference type="NCBI Taxonomy" id="80966"/>
    <lineage>
        <taxon>Eukaryota</taxon>
        <taxon>Metazoa</taxon>
        <taxon>Chordata</taxon>
        <taxon>Craniata</taxon>
        <taxon>Vertebrata</taxon>
        <taxon>Euteleostomi</taxon>
        <taxon>Actinopterygii</taxon>
        <taxon>Neopterygii</taxon>
        <taxon>Teleostei</taxon>
        <taxon>Neoteleostei</taxon>
        <taxon>Acanthomorphata</taxon>
        <taxon>Ovalentaria</taxon>
        <taxon>Pomacentridae</taxon>
        <taxon>Acanthochromis</taxon>
    </lineage>
</organism>
<evidence type="ECO:0000256" key="6">
    <source>
        <dbReference type="ARBA" id="ARBA00023136"/>
    </source>
</evidence>
<keyword evidence="4 7" id="KW-0812">Transmembrane</keyword>
<comment type="similarity">
    <text evidence="2 7">Belongs to the MIP/aquaporin (TC 1.A.8) family.</text>
</comment>
<name>A0A3Q1F4L8_9TELE</name>
<dbReference type="PROSITE" id="PS00221">
    <property type="entry name" value="MIP"/>
    <property type="match status" value="1"/>
</dbReference>
<feature type="transmembrane region" description="Helical" evidence="8">
    <location>
        <begin position="45"/>
        <end position="68"/>
    </location>
</feature>
<feature type="transmembrane region" description="Helical" evidence="8">
    <location>
        <begin position="161"/>
        <end position="181"/>
    </location>
</feature>
<feature type="transmembrane region" description="Helical" evidence="8">
    <location>
        <begin position="12"/>
        <end position="33"/>
    </location>
</feature>
<evidence type="ECO:0000256" key="4">
    <source>
        <dbReference type="ARBA" id="ARBA00022692"/>
    </source>
</evidence>
<keyword evidence="5 8" id="KW-1133">Transmembrane helix</keyword>
<dbReference type="Ensembl" id="ENSAPOT00000013657.1">
    <property type="protein sequence ID" value="ENSAPOP00000002320.1"/>
    <property type="gene ID" value="ENSAPOG00000003713.1"/>
</dbReference>
<proteinExistence type="inferred from homology"/>
<dbReference type="FunCoup" id="A0A3Q1F4L8">
    <property type="interactions" value="145"/>
</dbReference>
<keyword evidence="3 7" id="KW-0813">Transport</keyword>
<keyword evidence="6 8" id="KW-0472">Membrane</keyword>
<accession>A0A3Q1F4L8</accession>
<dbReference type="STRING" id="80966.ENSAPOP00000002320"/>
<dbReference type="GO" id="GO:0015168">
    <property type="term" value="F:glycerol transmembrane transporter activity"/>
    <property type="evidence" value="ECO:0007669"/>
    <property type="project" value="TreeGrafter"/>
</dbReference>
<evidence type="ECO:0000256" key="8">
    <source>
        <dbReference type="SAM" id="Phobius"/>
    </source>
</evidence>
<evidence type="ECO:0000313" key="9">
    <source>
        <dbReference type="Ensembl" id="ENSAPOP00000002320.1"/>
    </source>
</evidence>
<dbReference type="PRINTS" id="PR00783">
    <property type="entry name" value="MINTRINSICP"/>
</dbReference>
<evidence type="ECO:0000256" key="3">
    <source>
        <dbReference type="ARBA" id="ARBA00022448"/>
    </source>
</evidence>
<evidence type="ECO:0000256" key="5">
    <source>
        <dbReference type="ARBA" id="ARBA00022989"/>
    </source>
</evidence>
<sequence length="262" mass="27554">MASVGKSKDFWRAVLAELVGMTLFIFLSIATAIGNTNNTNPDQEVKVSLAFGLAIATLAQSLGHISGAHLNPAVTLGMLASCQISVFKAVMYIVAQMLGSALACGIISRLARPDNSLLLRNCLNGVTPSQGVGIELLATFQLVLCVIAVTDKRRRDVTGSAPLAIGLSVCLGHLAAISYTGCGINPARSFGPALILSDFTNHWVYWVGPMCGGVAAALMYDFLLAPKFDDFPERMKVLVSGPVGDYDVNGGNDATTVEMTSK</sequence>
<dbReference type="InterPro" id="IPR022357">
    <property type="entry name" value="MIP_CS"/>
</dbReference>
<dbReference type="GO" id="GO:0120029">
    <property type="term" value="P:proton export across plasma membrane"/>
    <property type="evidence" value="ECO:0007669"/>
    <property type="project" value="Ensembl"/>
</dbReference>
<evidence type="ECO:0000256" key="7">
    <source>
        <dbReference type="RuleBase" id="RU000477"/>
    </source>
</evidence>
<feature type="transmembrane region" description="Helical" evidence="8">
    <location>
        <begin position="203"/>
        <end position="225"/>
    </location>
</feature>
<dbReference type="InterPro" id="IPR034294">
    <property type="entry name" value="Aquaporin_transptr"/>
</dbReference>
<dbReference type="InterPro" id="IPR023271">
    <property type="entry name" value="Aquaporin-like"/>
</dbReference>
<dbReference type="Proteomes" id="UP000257200">
    <property type="component" value="Unplaced"/>
</dbReference>
<reference evidence="9" key="1">
    <citation type="submission" date="2025-08" db="UniProtKB">
        <authorList>
            <consortium name="Ensembl"/>
        </authorList>
    </citation>
    <scope>IDENTIFICATION</scope>
</reference>
<dbReference type="PANTHER" id="PTHR19139:SF161">
    <property type="entry name" value="AQUAPORIN-1"/>
    <property type="match status" value="1"/>
</dbReference>
<dbReference type="Gene3D" id="1.20.1080.10">
    <property type="entry name" value="Glycerol uptake facilitator protein"/>
    <property type="match status" value="1"/>
</dbReference>
<feature type="transmembrane region" description="Helical" evidence="8">
    <location>
        <begin position="131"/>
        <end position="149"/>
    </location>
</feature>
<keyword evidence="10" id="KW-1185">Reference proteome</keyword>
<comment type="subcellular location">
    <subcellularLocation>
        <location evidence="1">Membrane</location>
        <topology evidence="1">Multi-pass membrane protein</topology>
    </subcellularLocation>
</comment>
<dbReference type="NCBIfam" id="TIGR00861">
    <property type="entry name" value="MIP"/>
    <property type="match status" value="1"/>
</dbReference>
<dbReference type="GO" id="GO:0003097">
    <property type="term" value="P:renal water transport"/>
    <property type="evidence" value="ECO:0007669"/>
    <property type="project" value="TreeGrafter"/>
</dbReference>
<dbReference type="Pfam" id="PF00230">
    <property type="entry name" value="MIP"/>
    <property type="match status" value="1"/>
</dbReference>
<reference evidence="9" key="2">
    <citation type="submission" date="2025-09" db="UniProtKB">
        <authorList>
            <consortium name="Ensembl"/>
        </authorList>
    </citation>
    <scope>IDENTIFICATION</scope>
</reference>
<dbReference type="SUPFAM" id="SSF81338">
    <property type="entry name" value="Aquaporin-like"/>
    <property type="match status" value="1"/>
</dbReference>
<evidence type="ECO:0000256" key="1">
    <source>
        <dbReference type="ARBA" id="ARBA00004141"/>
    </source>
</evidence>
<dbReference type="CDD" id="cd00333">
    <property type="entry name" value="MIP"/>
    <property type="match status" value="1"/>
</dbReference>
<dbReference type="InterPro" id="IPR000425">
    <property type="entry name" value="MIP"/>
</dbReference>
<dbReference type="GO" id="GO:0035379">
    <property type="term" value="F:carbon dioxide transmembrane transporter activity"/>
    <property type="evidence" value="ECO:0007669"/>
    <property type="project" value="Ensembl"/>
</dbReference>
<feature type="transmembrane region" description="Helical" evidence="8">
    <location>
        <begin position="89"/>
        <end position="111"/>
    </location>
</feature>
<evidence type="ECO:0000256" key="2">
    <source>
        <dbReference type="ARBA" id="ARBA00006175"/>
    </source>
</evidence>
<dbReference type="GeneTree" id="ENSGT00940000157015"/>
<dbReference type="GO" id="GO:0006972">
    <property type="term" value="P:hyperosmotic response"/>
    <property type="evidence" value="ECO:0007669"/>
    <property type="project" value="TreeGrafter"/>
</dbReference>
<dbReference type="GO" id="GO:0015250">
    <property type="term" value="F:water channel activity"/>
    <property type="evidence" value="ECO:0007669"/>
    <property type="project" value="Ensembl"/>
</dbReference>
<dbReference type="PANTHER" id="PTHR19139">
    <property type="entry name" value="AQUAPORIN TRANSPORTER"/>
    <property type="match status" value="1"/>
</dbReference>
<dbReference type="GO" id="GO:0008519">
    <property type="term" value="F:ammonium channel activity"/>
    <property type="evidence" value="ECO:0007669"/>
    <property type="project" value="Ensembl"/>
</dbReference>
<protein>
    <submittedName>
        <fullName evidence="9">Aquaporin 1a (Colton blood group), tandem duplicate 1</fullName>
    </submittedName>
</protein>
<evidence type="ECO:0000313" key="10">
    <source>
        <dbReference type="Proteomes" id="UP000257200"/>
    </source>
</evidence>
<dbReference type="AlphaFoldDB" id="A0A3Q1F4L8"/>
<dbReference type="GO" id="GO:0016020">
    <property type="term" value="C:membrane"/>
    <property type="evidence" value="ECO:0007669"/>
    <property type="project" value="UniProtKB-SubCell"/>
</dbReference>
<dbReference type="InParanoid" id="A0A3Q1F4L8"/>